<dbReference type="GeneID" id="41986302"/>
<evidence type="ECO:0000313" key="4">
    <source>
        <dbReference type="EMBL" id="TVY25205.1"/>
    </source>
</evidence>
<dbReference type="OrthoDB" id="48317at2759"/>
<dbReference type="SUPFAM" id="SSF50129">
    <property type="entry name" value="GroES-like"/>
    <property type="match status" value="1"/>
</dbReference>
<dbReference type="Proteomes" id="UP000431533">
    <property type="component" value="Unassembled WGS sequence"/>
</dbReference>
<accession>A0A8H8QZV6</accession>
<dbReference type="InterPro" id="IPR036291">
    <property type="entry name" value="NAD(P)-bd_dom_sf"/>
</dbReference>
<dbReference type="InterPro" id="IPR013154">
    <property type="entry name" value="ADH-like_N"/>
</dbReference>
<feature type="domain" description="Enoyl reductase (ER)" evidence="3">
    <location>
        <begin position="24"/>
        <end position="328"/>
    </location>
</feature>
<dbReference type="InterPro" id="IPR013149">
    <property type="entry name" value="ADH-like_C"/>
</dbReference>
<dbReference type="PANTHER" id="PTHR45348">
    <property type="entry name" value="HYPOTHETICAL OXIDOREDUCTASE (EUROFUNG)"/>
    <property type="match status" value="1"/>
</dbReference>
<dbReference type="RefSeq" id="XP_031003993.1">
    <property type="nucleotide sequence ID" value="XM_031151044.1"/>
</dbReference>
<organism evidence="4 5">
    <name type="scientific">Lachnellula hyalina</name>
    <dbReference type="NCBI Taxonomy" id="1316788"/>
    <lineage>
        <taxon>Eukaryota</taxon>
        <taxon>Fungi</taxon>
        <taxon>Dikarya</taxon>
        <taxon>Ascomycota</taxon>
        <taxon>Pezizomycotina</taxon>
        <taxon>Leotiomycetes</taxon>
        <taxon>Helotiales</taxon>
        <taxon>Lachnaceae</taxon>
        <taxon>Lachnellula</taxon>
    </lineage>
</organism>
<dbReference type="GO" id="GO:0016651">
    <property type="term" value="F:oxidoreductase activity, acting on NAD(P)H"/>
    <property type="evidence" value="ECO:0007669"/>
    <property type="project" value="InterPro"/>
</dbReference>
<dbReference type="CDD" id="cd08249">
    <property type="entry name" value="enoyl_reductase_like"/>
    <property type="match status" value="1"/>
</dbReference>
<dbReference type="PANTHER" id="PTHR45348:SF2">
    <property type="entry name" value="ZINC-TYPE ALCOHOL DEHYDROGENASE-LIKE PROTEIN C2E1P3.01"/>
    <property type="match status" value="1"/>
</dbReference>
<evidence type="ECO:0000259" key="3">
    <source>
        <dbReference type="SMART" id="SM00829"/>
    </source>
</evidence>
<evidence type="ECO:0000313" key="5">
    <source>
        <dbReference type="Proteomes" id="UP000431533"/>
    </source>
</evidence>
<dbReference type="Pfam" id="PF08240">
    <property type="entry name" value="ADH_N"/>
    <property type="match status" value="1"/>
</dbReference>
<dbReference type="InterPro" id="IPR011032">
    <property type="entry name" value="GroES-like_sf"/>
</dbReference>
<dbReference type="InterPro" id="IPR047122">
    <property type="entry name" value="Trans-enoyl_RdTase-like"/>
</dbReference>
<name>A0A8H8QZV6_9HELO</name>
<dbReference type="SUPFAM" id="SSF51735">
    <property type="entry name" value="NAD(P)-binding Rossmann-fold domains"/>
    <property type="match status" value="1"/>
</dbReference>
<comment type="caution">
    <text evidence="4">The sequence shown here is derived from an EMBL/GenBank/DDBJ whole genome shotgun (WGS) entry which is preliminary data.</text>
</comment>
<evidence type="ECO:0000256" key="1">
    <source>
        <dbReference type="ARBA" id="ARBA00008072"/>
    </source>
</evidence>
<comment type="similarity">
    <text evidence="1">Belongs to the zinc-containing alcohol dehydrogenase family.</text>
</comment>
<dbReference type="Pfam" id="PF00107">
    <property type="entry name" value="ADH_zinc_N"/>
    <property type="match status" value="1"/>
</dbReference>
<protein>
    <submittedName>
        <fullName evidence="4">Protein TOXD</fullName>
    </submittedName>
</protein>
<keyword evidence="5" id="KW-1185">Reference proteome</keyword>
<evidence type="ECO:0000256" key="2">
    <source>
        <dbReference type="ARBA" id="ARBA00023002"/>
    </source>
</evidence>
<dbReference type="SMART" id="SM00829">
    <property type="entry name" value="PKS_ER"/>
    <property type="match status" value="1"/>
</dbReference>
<sequence length="351" mass="37757">PHPQSLRYQFDKMTKTRAIVVVDGGKVTAVCDAEIPKIRDEWVIVEVKAVALNPTDWKMINWGAADAGSRVGCDYAGIVAEVGSKVTKSQKGDRIAGFVHGGSQPDHETGAFGEYIIAKAALQFHIPDNLNNEEAATLGVSVVTVGQGLYKCLGLPFPNAPAKEPIFLLICAASTATGIYGIQYAKASGLTVIATASPHNFGLVKSLGADAVFDYHSPTCASDIKTYTGNKLKYAWDCMGTGVETCAAAISDVEPGAVYGTIVPGPADEKILKQTNPNVDGPRFTLGYDVFGEKYIWMVQEVPQKPDEMEFATAFFEMSQGLFAKGIIKPIRPTVNSTELGWRVRSKAWMN</sequence>
<gene>
    <name evidence="4" type="primary">TOXD_0</name>
    <name evidence="4" type="ORF">LHYA1_G006104</name>
</gene>
<dbReference type="AlphaFoldDB" id="A0A8H8QZV6"/>
<dbReference type="Gene3D" id="3.90.180.10">
    <property type="entry name" value="Medium-chain alcohol dehydrogenases, catalytic domain"/>
    <property type="match status" value="1"/>
</dbReference>
<proteinExistence type="inferred from homology"/>
<dbReference type="Gene3D" id="3.40.50.720">
    <property type="entry name" value="NAD(P)-binding Rossmann-like Domain"/>
    <property type="match status" value="1"/>
</dbReference>
<feature type="non-terminal residue" evidence="4">
    <location>
        <position position="351"/>
    </location>
</feature>
<keyword evidence="2" id="KW-0560">Oxidoreductase</keyword>
<reference evidence="4 5" key="1">
    <citation type="submission" date="2018-05" db="EMBL/GenBank/DDBJ databases">
        <title>Genome sequencing and assembly of the regulated plant pathogen Lachnellula willkommii and related sister species for the development of diagnostic species identification markers.</title>
        <authorList>
            <person name="Giroux E."/>
            <person name="Bilodeau G."/>
        </authorList>
    </citation>
    <scope>NUCLEOTIDE SEQUENCE [LARGE SCALE GENOMIC DNA]</scope>
    <source>
        <strain evidence="4 5">CBS 185.66</strain>
    </source>
</reference>
<dbReference type="InterPro" id="IPR020843">
    <property type="entry name" value="ER"/>
</dbReference>
<dbReference type="EMBL" id="QGMH01000103">
    <property type="protein sequence ID" value="TVY25205.1"/>
    <property type="molecule type" value="Genomic_DNA"/>
</dbReference>